<keyword evidence="1" id="KW-0472">Membrane</keyword>
<dbReference type="CDD" id="cd07185">
    <property type="entry name" value="OmpA_C-like"/>
    <property type="match status" value="1"/>
</dbReference>
<dbReference type="Gene3D" id="2.40.160.20">
    <property type="match status" value="1"/>
</dbReference>
<feature type="signal peptide" evidence="3">
    <location>
        <begin position="1"/>
        <end position="20"/>
    </location>
</feature>
<dbReference type="InterPro" id="IPR011250">
    <property type="entry name" value="OMP/PagP_B-barrel"/>
</dbReference>
<evidence type="ECO:0000259" key="4">
    <source>
        <dbReference type="PROSITE" id="PS51123"/>
    </source>
</evidence>
<dbReference type="InterPro" id="IPR036737">
    <property type="entry name" value="OmpA-like_sf"/>
</dbReference>
<evidence type="ECO:0000256" key="3">
    <source>
        <dbReference type="SAM" id="SignalP"/>
    </source>
</evidence>
<dbReference type="PROSITE" id="PS51123">
    <property type="entry name" value="OMPA_2"/>
    <property type="match status" value="1"/>
</dbReference>
<protein>
    <submittedName>
        <fullName evidence="5">Major outer membrane protein OmpA</fullName>
    </submittedName>
</protein>
<sequence>MRKKILIMSMSCLAAMTIKAEPVHQYEDSIIHQKTFSQEPMLLSGNPTYLKNVSEAANWGRNWFIEVKGGASAFLGSPIGCGDVFDRVKPALQVGLGKWFTPAIGGRIGFQGLSFKNAEFKSMKYQFIHADFMYNLTSGIRCNESGIPLWDVIPYLGVGMIHNSDWSGSCTCSGGSSGSHPFAFSYGIEARYRLNDRLHLVAGISGMTTAKNFDDIGTSTKFGDHMLTVSAGLSFTIGKTGWKRVIDAAPYIEENVYLRDYIDQMKMENARLQKRLAGEDDVKTIYPKNSYSGLNSLRARLNMSDSSNLQDSNMDSEDWKADGNGKNAGLTDEDGHTNQIRIGLGTPVYFFFQINSDKLVDDSQMVNLDEIARIAKDENLKVSISGAADSATGTQSGNQELGQRRANYIAKSLVERGIKDSQIQIKNYGGIDKYDANEANRFTIVVLSK</sequence>
<evidence type="ECO:0000313" key="6">
    <source>
        <dbReference type="Proteomes" id="UP000018861"/>
    </source>
</evidence>
<feature type="chain" id="PRO_5004847188" evidence="3">
    <location>
        <begin position="21"/>
        <end position="449"/>
    </location>
</feature>
<reference evidence="5 6" key="1">
    <citation type="journal article" date="2014" name="Genome Announc.">
        <title>Draft Genome Sequences of Three Strains of Bacteroides pyogenes Isolated from a Cat and Swine.</title>
        <authorList>
            <person name="Sakamoto M."/>
            <person name="Oshima K."/>
            <person name="Suda W."/>
            <person name="Kitamura K."/>
            <person name="Iida T."/>
            <person name="Hattori M."/>
            <person name="Ohkuma M."/>
        </authorList>
    </citation>
    <scope>NUCLEOTIDE SEQUENCE [LARGE SCALE GENOMIC DNA]</scope>
    <source>
        <strain evidence="5 6">JCM 6292</strain>
    </source>
</reference>
<keyword evidence="3" id="KW-0732">Signal</keyword>
<gene>
    <name evidence="5" type="ORF">JCM6292_511</name>
</gene>
<feature type="domain" description="OmpA-like" evidence="4">
    <location>
        <begin position="339"/>
        <end position="449"/>
    </location>
</feature>
<name>W4P3P7_9BACE</name>
<dbReference type="Pfam" id="PF00691">
    <property type="entry name" value="OmpA"/>
    <property type="match status" value="1"/>
</dbReference>
<dbReference type="AlphaFoldDB" id="W4P3P7"/>
<evidence type="ECO:0000256" key="1">
    <source>
        <dbReference type="PROSITE-ProRule" id="PRU00473"/>
    </source>
</evidence>
<dbReference type="InterPro" id="IPR006665">
    <property type="entry name" value="OmpA-like"/>
</dbReference>
<organism evidence="5 6">
    <name type="scientific">Bacteroides pyogenes JCM 6292</name>
    <dbReference type="NCBI Taxonomy" id="1235809"/>
    <lineage>
        <taxon>Bacteria</taxon>
        <taxon>Pseudomonadati</taxon>
        <taxon>Bacteroidota</taxon>
        <taxon>Bacteroidia</taxon>
        <taxon>Bacteroidales</taxon>
        <taxon>Bacteroidaceae</taxon>
        <taxon>Bacteroides</taxon>
    </lineage>
</organism>
<comment type="caution">
    <text evidence="5">The sequence shown here is derived from an EMBL/GenBank/DDBJ whole genome shotgun (WGS) entry which is preliminary data.</text>
</comment>
<dbReference type="EMBL" id="BAIQ01000003">
    <property type="protein sequence ID" value="GAE14386.1"/>
    <property type="molecule type" value="Genomic_DNA"/>
</dbReference>
<evidence type="ECO:0000256" key="2">
    <source>
        <dbReference type="SAM" id="MobiDB-lite"/>
    </source>
</evidence>
<dbReference type="SUPFAM" id="SSF56925">
    <property type="entry name" value="OMPA-like"/>
    <property type="match status" value="1"/>
</dbReference>
<dbReference type="SUPFAM" id="SSF103088">
    <property type="entry name" value="OmpA-like"/>
    <property type="match status" value="1"/>
</dbReference>
<feature type="region of interest" description="Disordered" evidence="2">
    <location>
        <begin position="305"/>
        <end position="334"/>
    </location>
</feature>
<accession>W4P3P7</accession>
<dbReference type="GO" id="GO:0016020">
    <property type="term" value="C:membrane"/>
    <property type="evidence" value="ECO:0007669"/>
    <property type="project" value="UniProtKB-UniRule"/>
</dbReference>
<evidence type="ECO:0000313" key="5">
    <source>
        <dbReference type="EMBL" id="GAE14386.1"/>
    </source>
</evidence>
<dbReference type="Gene3D" id="3.30.1330.60">
    <property type="entry name" value="OmpA-like domain"/>
    <property type="match status" value="1"/>
</dbReference>
<proteinExistence type="predicted"/>
<dbReference type="Proteomes" id="UP000018861">
    <property type="component" value="Unassembled WGS sequence"/>
</dbReference>